<proteinExistence type="predicted"/>
<name>A0A9Q0KUY0_9MAGN</name>
<gene>
    <name evidence="1" type="ORF">NE237_002268</name>
</gene>
<dbReference type="EMBL" id="JAMYWD010000003">
    <property type="protein sequence ID" value="KAJ4977162.1"/>
    <property type="molecule type" value="Genomic_DNA"/>
</dbReference>
<sequence>MRREGRQDGMARTYVVVQDIVLVVPYYRSTCRAMNKFDPPMTTGNFMKVSSKPTNHSKRAGYRYHPIYKSKDKAKGSHKERYYDLLSSITWNRVGLNYAGSLATTILDPLANRHDHWADNYDEEVEYDLDDVYNRSHYLEEIDHEAGNEAGEDNDDDDMMSFCEVGFTLELLDGGWCAVRDI</sequence>
<evidence type="ECO:0000313" key="1">
    <source>
        <dbReference type="EMBL" id="KAJ4977162.1"/>
    </source>
</evidence>
<protein>
    <submittedName>
        <fullName evidence="1">Uncharacterized protein</fullName>
    </submittedName>
</protein>
<organism evidence="1 2">
    <name type="scientific">Protea cynaroides</name>
    <dbReference type="NCBI Taxonomy" id="273540"/>
    <lineage>
        <taxon>Eukaryota</taxon>
        <taxon>Viridiplantae</taxon>
        <taxon>Streptophyta</taxon>
        <taxon>Embryophyta</taxon>
        <taxon>Tracheophyta</taxon>
        <taxon>Spermatophyta</taxon>
        <taxon>Magnoliopsida</taxon>
        <taxon>Proteales</taxon>
        <taxon>Proteaceae</taxon>
        <taxon>Protea</taxon>
    </lineage>
</organism>
<accession>A0A9Q0KUY0</accession>
<dbReference type="Proteomes" id="UP001141806">
    <property type="component" value="Unassembled WGS sequence"/>
</dbReference>
<dbReference type="OrthoDB" id="663108at2759"/>
<comment type="caution">
    <text evidence="1">The sequence shown here is derived from an EMBL/GenBank/DDBJ whole genome shotgun (WGS) entry which is preliminary data.</text>
</comment>
<dbReference type="PANTHER" id="PTHR34278:SF1">
    <property type="entry name" value="PROTEIN THI031, PUTATIVE-RELATED"/>
    <property type="match status" value="1"/>
</dbReference>
<dbReference type="AlphaFoldDB" id="A0A9Q0KUY0"/>
<evidence type="ECO:0000313" key="2">
    <source>
        <dbReference type="Proteomes" id="UP001141806"/>
    </source>
</evidence>
<dbReference type="PANTHER" id="PTHR34278">
    <property type="entry name" value="PROTEIN THI031, PUTATIVE-RELATED"/>
    <property type="match status" value="1"/>
</dbReference>
<reference evidence="1" key="1">
    <citation type="journal article" date="2023" name="Plant J.">
        <title>The genome of the king protea, Protea cynaroides.</title>
        <authorList>
            <person name="Chang J."/>
            <person name="Duong T.A."/>
            <person name="Schoeman C."/>
            <person name="Ma X."/>
            <person name="Roodt D."/>
            <person name="Barker N."/>
            <person name="Li Z."/>
            <person name="Van de Peer Y."/>
            <person name="Mizrachi E."/>
        </authorList>
    </citation>
    <scope>NUCLEOTIDE SEQUENCE</scope>
    <source>
        <tissue evidence="1">Young leaves</tissue>
    </source>
</reference>
<keyword evidence="2" id="KW-1185">Reference proteome</keyword>